<comment type="similarity">
    <text evidence="1 5">Belongs to the Fmt family.</text>
</comment>
<evidence type="ECO:0000259" key="6">
    <source>
        <dbReference type="Pfam" id="PF00551"/>
    </source>
</evidence>
<feature type="domain" description="Formyl transferase C-terminal" evidence="7">
    <location>
        <begin position="203"/>
        <end position="249"/>
    </location>
</feature>
<sequence length="283" mass="31699">MANIAFFGTSEFAVPALKALHSAGHQITVITVPDQPVGRKKVMTAPPVKLAALELDLPVHQPPSLKDDVFFEIFKFLSPIFGVAVAYGNILPKRYLDIPQKGFLNIHPSLLPKYRGPTPIQTAIFNGDIETGITVMQLDAEVDHGPILLQLAMSIDPDETYPELHDRLANEGGQMLLTAIENRDTLESEEQEHHHATFTKIFTREDGRIDWSKPTQQIFNQIRALNPEPGTWTMWNDKILNIKKAKLENGILQPVIVQLEGKNEASFKDFLSGYPDFKISDLK</sequence>
<dbReference type="GO" id="GO:0005829">
    <property type="term" value="C:cytosol"/>
    <property type="evidence" value="ECO:0007669"/>
    <property type="project" value="TreeGrafter"/>
</dbReference>
<dbReference type="InterPro" id="IPR002376">
    <property type="entry name" value="Formyl_transf_N"/>
</dbReference>
<dbReference type="InterPro" id="IPR044135">
    <property type="entry name" value="Met-tRNA-FMT_C"/>
</dbReference>
<dbReference type="PANTHER" id="PTHR11138">
    <property type="entry name" value="METHIONYL-TRNA FORMYLTRANSFERASE"/>
    <property type="match status" value="1"/>
</dbReference>
<feature type="binding site" evidence="5">
    <location>
        <begin position="109"/>
        <end position="112"/>
    </location>
    <ligand>
        <name>(6S)-5,6,7,8-tetrahydrofolate</name>
        <dbReference type="ChEBI" id="CHEBI:57453"/>
    </ligand>
</feature>
<dbReference type="InterPro" id="IPR041711">
    <property type="entry name" value="Met-tRNA-FMT_N"/>
</dbReference>
<dbReference type="EC" id="2.1.2.9" evidence="2 5"/>
<dbReference type="SUPFAM" id="SSF50486">
    <property type="entry name" value="FMT C-terminal domain-like"/>
    <property type="match status" value="1"/>
</dbReference>
<organism evidence="8 9">
    <name type="scientific">Candidatus Yanofskybacteria bacterium RIFCSPHIGHO2_02_FULL_50_12</name>
    <dbReference type="NCBI Taxonomy" id="1802685"/>
    <lineage>
        <taxon>Bacteria</taxon>
        <taxon>Candidatus Yanofskyibacteriota</taxon>
    </lineage>
</organism>
<protein>
    <recommendedName>
        <fullName evidence="2 5">Methionyl-tRNA formyltransferase</fullName>
        <ecNumber evidence="2 5">2.1.2.9</ecNumber>
    </recommendedName>
</protein>
<dbReference type="CDD" id="cd08646">
    <property type="entry name" value="FMT_core_Met-tRNA-FMT_N"/>
    <property type="match status" value="1"/>
</dbReference>
<evidence type="ECO:0000256" key="4">
    <source>
        <dbReference type="ARBA" id="ARBA00022917"/>
    </source>
</evidence>
<evidence type="ECO:0000259" key="7">
    <source>
        <dbReference type="Pfam" id="PF02911"/>
    </source>
</evidence>
<name>A0A1F8FWN9_9BACT</name>
<dbReference type="AlphaFoldDB" id="A0A1F8FWN9"/>
<dbReference type="InterPro" id="IPR011034">
    <property type="entry name" value="Formyl_transferase-like_C_sf"/>
</dbReference>
<dbReference type="SUPFAM" id="SSF53328">
    <property type="entry name" value="Formyltransferase"/>
    <property type="match status" value="1"/>
</dbReference>
<reference evidence="8 9" key="1">
    <citation type="journal article" date="2016" name="Nat. Commun.">
        <title>Thousands of microbial genomes shed light on interconnected biogeochemical processes in an aquifer system.</title>
        <authorList>
            <person name="Anantharaman K."/>
            <person name="Brown C.T."/>
            <person name="Hug L.A."/>
            <person name="Sharon I."/>
            <person name="Castelle C.J."/>
            <person name="Probst A.J."/>
            <person name="Thomas B.C."/>
            <person name="Singh A."/>
            <person name="Wilkins M.J."/>
            <person name="Karaoz U."/>
            <person name="Brodie E.L."/>
            <person name="Williams K.H."/>
            <person name="Hubbard S.S."/>
            <person name="Banfield J.F."/>
        </authorList>
    </citation>
    <scope>NUCLEOTIDE SEQUENCE [LARGE SCALE GENOMIC DNA]</scope>
</reference>
<evidence type="ECO:0000313" key="9">
    <source>
        <dbReference type="Proteomes" id="UP000178117"/>
    </source>
</evidence>
<dbReference type="InterPro" id="IPR005793">
    <property type="entry name" value="Formyl_trans_C"/>
</dbReference>
<dbReference type="Pfam" id="PF00551">
    <property type="entry name" value="Formyl_trans_N"/>
    <property type="match status" value="1"/>
</dbReference>
<comment type="catalytic activity">
    <reaction evidence="5">
        <text>L-methionyl-tRNA(fMet) + (6R)-10-formyltetrahydrofolate = N-formyl-L-methionyl-tRNA(fMet) + (6S)-5,6,7,8-tetrahydrofolate + H(+)</text>
        <dbReference type="Rhea" id="RHEA:24380"/>
        <dbReference type="Rhea" id="RHEA-COMP:9952"/>
        <dbReference type="Rhea" id="RHEA-COMP:9953"/>
        <dbReference type="ChEBI" id="CHEBI:15378"/>
        <dbReference type="ChEBI" id="CHEBI:57453"/>
        <dbReference type="ChEBI" id="CHEBI:78530"/>
        <dbReference type="ChEBI" id="CHEBI:78844"/>
        <dbReference type="ChEBI" id="CHEBI:195366"/>
        <dbReference type="EC" id="2.1.2.9"/>
    </reaction>
</comment>
<keyword evidence="4 5" id="KW-0648">Protein biosynthesis</keyword>
<dbReference type="CDD" id="cd08704">
    <property type="entry name" value="Met_tRNA_FMT_C"/>
    <property type="match status" value="1"/>
</dbReference>
<keyword evidence="3 5" id="KW-0808">Transferase</keyword>
<dbReference type="Pfam" id="PF02911">
    <property type="entry name" value="Formyl_trans_C"/>
    <property type="match status" value="1"/>
</dbReference>
<dbReference type="Proteomes" id="UP000178117">
    <property type="component" value="Unassembled WGS sequence"/>
</dbReference>
<comment type="function">
    <text evidence="5">Attaches a formyl group to the free amino group of methionyl-tRNA(fMet). The formyl group appears to play a dual role in the initiator identity of N-formylmethionyl-tRNA by promoting its recognition by IF2 and preventing the misappropriation of this tRNA by the elongation apparatus.</text>
</comment>
<dbReference type="NCBIfam" id="TIGR00460">
    <property type="entry name" value="fmt"/>
    <property type="match status" value="1"/>
</dbReference>
<dbReference type="InterPro" id="IPR005794">
    <property type="entry name" value="Fmt"/>
</dbReference>
<dbReference type="InterPro" id="IPR036477">
    <property type="entry name" value="Formyl_transf_N_sf"/>
</dbReference>
<gene>
    <name evidence="5" type="primary">fmt</name>
    <name evidence="8" type="ORF">A3C88_00120</name>
</gene>
<dbReference type="GO" id="GO:0004479">
    <property type="term" value="F:methionyl-tRNA formyltransferase activity"/>
    <property type="evidence" value="ECO:0007669"/>
    <property type="project" value="UniProtKB-UniRule"/>
</dbReference>
<evidence type="ECO:0000256" key="1">
    <source>
        <dbReference type="ARBA" id="ARBA00010699"/>
    </source>
</evidence>
<proteinExistence type="inferred from homology"/>
<feature type="domain" description="Formyl transferase N-terminal" evidence="6">
    <location>
        <begin position="3"/>
        <end position="180"/>
    </location>
</feature>
<evidence type="ECO:0000256" key="5">
    <source>
        <dbReference type="HAMAP-Rule" id="MF_00182"/>
    </source>
</evidence>
<evidence type="ECO:0000313" key="8">
    <source>
        <dbReference type="EMBL" id="OGN16759.1"/>
    </source>
</evidence>
<evidence type="ECO:0000256" key="2">
    <source>
        <dbReference type="ARBA" id="ARBA00012261"/>
    </source>
</evidence>
<dbReference type="EMBL" id="MGJZ01000025">
    <property type="protein sequence ID" value="OGN16759.1"/>
    <property type="molecule type" value="Genomic_DNA"/>
</dbReference>
<accession>A0A1F8FWN9</accession>
<dbReference type="HAMAP" id="MF_00182">
    <property type="entry name" value="Formyl_trans"/>
    <property type="match status" value="1"/>
</dbReference>
<dbReference type="PANTHER" id="PTHR11138:SF5">
    <property type="entry name" value="METHIONYL-TRNA FORMYLTRANSFERASE, MITOCHONDRIAL"/>
    <property type="match status" value="1"/>
</dbReference>
<evidence type="ECO:0000256" key="3">
    <source>
        <dbReference type="ARBA" id="ARBA00022679"/>
    </source>
</evidence>
<comment type="caution">
    <text evidence="8">The sequence shown here is derived from an EMBL/GenBank/DDBJ whole genome shotgun (WGS) entry which is preliminary data.</text>
</comment>
<dbReference type="Gene3D" id="3.40.50.12230">
    <property type="match status" value="1"/>
</dbReference>
<dbReference type="STRING" id="1802685.A3C88_00120"/>